<proteinExistence type="predicted"/>
<evidence type="ECO:0000256" key="2">
    <source>
        <dbReference type="ARBA" id="ARBA00023134"/>
    </source>
</evidence>
<gene>
    <name evidence="3" type="ORF">FUG_LOCUS431329</name>
</gene>
<organism evidence="3">
    <name type="scientific">Gibberella zeae</name>
    <name type="common">Wheat head blight fungus</name>
    <name type="synonym">Fusarium graminearum</name>
    <dbReference type="NCBI Taxonomy" id="5518"/>
    <lineage>
        <taxon>Eukaryota</taxon>
        <taxon>Fungi</taxon>
        <taxon>Dikarya</taxon>
        <taxon>Ascomycota</taxon>
        <taxon>Pezizomycotina</taxon>
        <taxon>Sordariomycetes</taxon>
        <taxon>Hypocreomycetidae</taxon>
        <taxon>Hypocreales</taxon>
        <taxon>Nectriaceae</taxon>
        <taxon>Fusarium</taxon>
    </lineage>
</organism>
<evidence type="ECO:0000256" key="1">
    <source>
        <dbReference type="ARBA" id="ARBA00022741"/>
    </source>
</evidence>
<dbReference type="AlphaFoldDB" id="A0A4U9ETF4"/>
<name>A0A4U9ETF4_GIBZA</name>
<evidence type="ECO:0000313" key="3">
    <source>
        <dbReference type="EMBL" id="VIO61197.1"/>
    </source>
</evidence>
<sequence length="584" mass="65296">MEVQPFNQEAFDKARDEKSEDAIEGVGQTIHWSNCDRAFQRKIGGGAWFGMAKEGGWVTVPPVYQTLTNFADKVDRAPKSAQDILHAVTEMRLALVSMSDLVDRFSRISARRKVMVQLDHLVISLSRAVMTFTDLELFLSDWPEISSMQSSAWRRIRWAMKEDKATHLIKRLSENKMAFVLILSILQSESDFEAHTSSQALIEQMDTILAENREMRIFMDQIGNDLQSIVGSVYTPGDASTIGSPIVPGSLARIPTALHPPVQHHNLIPDLNDKSFNENTGSNNVSETQLLVPSTSDDRFASRSFHAPTYASKRSFSIILKKSWVYKRVRTYSLDLSLNSSTLQNRAWSMFSGVSLNDVSVISFIRLPLRLSDIPHDAWYCRAPREVSPSHQTLGVDDPFIIAVVGENMSGKTSLVDRICSNKHGDQFTPSNNSTIELRRRIESLHEGRQYPVELIDTAGLDCFQPLVDEAIDESHGVIITCPAIDADIGVLSRLYERTKIRESFANADDITPVVIAITKHDLSTDLLDGSTVLRVKSFAKEKGIDVYVTSAKMDNGISDAFSSIFKALVKNTIRTPCLLGWRE</sequence>
<protein>
    <submittedName>
        <fullName evidence="3">Uncharacterized protein</fullName>
    </submittedName>
</protein>
<dbReference type="GO" id="GO:0005525">
    <property type="term" value="F:GTP binding"/>
    <property type="evidence" value="ECO:0007669"/>
    <property type="project" value="UniProtKB-KW"/>
</dbReference>
<dbReference type="SMART" id="SM00173">
    <property type="entry name" value="RAS"/>
    <property type="match status" value="1"/>
</dbReference>
<dbReference type="EMBL" id="CAAKMV010000152">
    <property type="protein sequence ID" value="VIO61197.1"/>
    <property type="molecule type" value="Genomic_DNA"/>
</dbReference>
<dbReference type="GO" id="GO:0016020">
    <property type="term" value="C:membrane"/>
    <property type="evidence" value="ECO:0007669"/>
    <property type="project" value="InterPro"/>
</dbReference>
<dbReference type="GO" id="GO:0003924">
    <property type="term" value="F:GTPase activity"/>
    <property type="evidence" value="ECO:0007669"/>
    <property type="project" value="InterPro"/>
</dbReference>
<dbReference type="Gene3D" id="3.40.50.300">
    <property type="entry name" value="P-loop containing nucleotide triphosphate hydrolases"/>
    <property type="match status" value="1"/>
</dbReference>
<reference evidence="3" key="1">
    <citation type="submission" date="2019-04" db="EMBL/GenBank/DDBJ databases">
        <authorList>
            <person name="Melise S."/>
            <person name="Noan J."/>
            <person name="Okalmin O."/>
        </authorList>
    </citation>
    <scope>NUCLEOTIDE SEQUENCE</scope>
    <source>
        <strain evidence="3">FN9</strain>
    </source>
</reference>
<dbReference type="PRINTS" id="PR00449">
    <property type="entry name" value="RASTRNSFRMNG"/>
</dbReference>
<dbReference type="InterPro" id="IPR027417">
    <property type="entry name" value="P-loop_NTPase"/>
</dbReference>
<dbReference type="SUPFAM" id="SSF52540">
    <property type="entry name" value="P-loop containing nucleoside triphosphate hydrolases"/>
    <property type="match status" value="1"/>
</dbReference>
<keyword evidence="1" id="KW-0547">Nucleotide-binding</keyword>
<dbReference type="PANTHER" id="PTHR24070">
    <property type="entry name" value="RAS, DI-RAS, AND RHEB FAMILY MEMBERS OF SMALL GTPASE SUPERFAMILY"/>
    <property type="match status" value="1"/>
</dbReference>
<dbReference type="SMART" id="SM00175">
    <property type="entry name" value="RAB"/>
    <property type="match status" value="1"/>
</dbReference>
<dbReference type="Pfam" id="PF00071">
    <property type="entry name" value="Ras"/>
    <property type="match status" value="1"/>
</dbReference>
<accession>A0A4U9ETF4</accession>
<dbReference type="InterPro" id="IPR020849">
    <property type="entry name" value="Small_GTPase_Ras-type"/>
</dbReference>
<dbReference type="GO" id="GO:0007165">
    <property type="term" value="P:signal transduction"/>
    <property type="evidence" value="ECO:0007669"/>
    <property type="project" value="InterPro"/>
</dbReference>
<dbReference type="InterPro" id="IPR001806">
    <property type="entry name" value="Small_GTPase"/>
</dbReference>
<keyword evidence="2" id="KW-0342">GTP-binding</keyword>